<evidence type="ECO:0000256" key="4">
    <source>
        <dbReference type="ARBA" id="ARBA00023002"/>
    </source>
</evidence>
<accession>A0A9W7BMF1</accession>
<organism evidence="9 10">
    <name type="scientific">Triparma strigata</name>
    <dbReference type="NCBI Taxonomy" id="1606541"/>
    <lineage>
        <taxon>Eukaryota</taxon>
        <taxon>Sar</taxon>
        <taxon>Stramenopiles</taxon>
        <taxon>Ochrophyta</taxon>
        <taxon>Bolidophyceae</taxon>
        <taxon>Parmales</taxon>
        <taxon>Triparmaceae</taxon>
        <taxon>Triparma</taxon>
    </lineage>
</organism>
<feature type="signal peptide" evidence="7">
    <location>
        <begin position="1"/>
        <end position="24"/>
    </location>
</feature>
<keyword evidence="5" id="KW-0408">Iron</keyword>
<keyword evidence="6" id="KW-0812">Transmembrane</keyword>
<dbReference type="InterPro" id="IPR044862">
    <property type="entry name" value="Pro_4_hyd_alph_FE2OG_OXY"/>
</dbReference>
<dbReference type="AlphaFoldDB" id="A0A9W7BMF1"/>
<keyword evidence="7" id="KW-0732">Signal</keyword>
<dbReference type="Gene3D" id="3.50.30.30">
    <property type="match status" value="1"/>
</dbReference>
<feature type="domain" description="Prolyl 4-hydroxylase alpha subunit" evidence="8">
    <location>
        <begin position="228"/>
        <end position="413"/>
    </location>
</feature>
<feature type="chain" id="PRO_5040974724" description="Prolyl 4-hydroxylase alpha subunit domain-containing protein" evidence="7">
    <location>
        <begin position="25"/>
        <end position="502"/>
    </location>
</feature>
<sequence>MNFLRNALALSALLLFVVAPQSLSEKIRTTSAQAPDSSLKKQNVNDLDYATFPKRKNSEAAVIEWGHSAIINAVDAVAATFGVQPTSGAFFEVEASPLLASPLNAHVPLDNCDDVVGNIVLMTSSREMSFLDLALRAKDCEAAALVVVLVPEDDEGEGEAGADYIYPMEGDGDDEEAASIDFPCVMISLSSGNMLASAGEDQKSMPDRVRLYSGGDRPYFEDVSQISPMVYLIHNLLAGDEEADYLIGLAKNKVSKYDGEPNYLEGTAETSPQKSSLSRSFLWKGKFLDSTISAIDERIQQVTGFPPEHLSDFQVNMYESNGFESPHYDSMKSFYHEQSASILIFLTDGHEGGELVFPAADPPIKIRPKKGMGVVWHNSDENGQLDNHSVHGELRVAGNDAGDVKYTVKKWVFAQPQSHTRSIILPILFIPFGGQAPAFVKSFYNFCLTKWGADTGCERFHQTVIMILGLLVCGIVSIIGKLKDNMEKKKPEEKGKDSKKKK</sequence>
<dbReference type="GO" id="GO:0031418">
    <property type="term" value="F:L-ascorbic acid binding"/>
    <property type="evidence" value="ECO:0007669"/>
    <property type="project" value="InterPro"/>
</dbReference>
<dbReference type="InterPro" id="IPR045054">
    <property type="entry name" value="P4HA-like"/>
</dbReference>
<dbReference type="Proteomes" id="UP001165085">
    <property type="component" value="Unassembled WGS sequence"/>
</dbReference>
<keyword evidence="2" id="KW-0479">Metal-binding</keyword>
<comment type="caution">
    <text evidence="9">The sequence shown here is derived from an EMBL/GenBank/DDBJ whole genome shotgun (WGS) entry which is preliminary data.</text>
</comment>
<evidence type="ECO:0000256" key="7">
    <source>
        <dbReference type="SAM" id="SignalP"/>
    </source>
</evidence>
<keyword evidence="10" id="KW-1185">Reference proteome</keyword>
<feature type="transmembrane region" description="Helical" evidence="6">
    <location>
        <begin position="460"/>
        <end position="480"/>
    </location>
</feature>
<reference evidence="10" key="1">
    <citation type="journal article" date="2023" name="Commun. Biol.">
        <title>Genome analysis of Parmales, the sister group of diatoms, reveals the evolutionary specialization of diatoms from phago-mixotrophs to photoautotrophs.</title>
        <authorList>
            <person name="Ban H."/>
            <person name="Sato S."/>
            <person name="Yoshikawa S."/>
            <person name="Yamada K."/>
            <person name="Nakamura Y."/>
            <person name="Ichinomiya M."/>
            <person name="Sato N."/>
            <person name="Blanc-Mathieu R."/>
            <person name="Endo H."/>
            <person name="Kuwata A."/>
            <person name="Ogata H."/>
        </authorList>
    </citation>
    <scope>NUCLEOTIDE SEQUENCE [LARGE SCALE GENOMIC DNA]</scope>
    <source>
        <strain evidence="10">NIES 3701</strain>
    </source>
</reference>
<dbReference type="EMBL" id="BRXY01000348">
    <property type="protein sequence ID" value="GMH88870.1"/>
    <property type="molecule type" value="Genomic_DNA"/>
</dbReference>
<dbReference type="GO" id="GO:0005783">
    <property type="term" value="C:endoplasmic reticulum"/>
    <property type="evidence" value="ECO:0007669"/>
    <property type="project" value="TreeGrafter"/>
</dbReference>
<evidence type="ECO:0000256" key="3">
    <source>
        <dbReference type="ARBA" id="ARBA00022964"/>
    </source>
</evidence>
<dbReference type="GO" id="GO:0004656">
    <property type="term" value="F:procollagen-proline 4-dioxygenase activity"/>
    <property type="evidence" value="ECO:0007669"/>
    <property type="project" value="TreeGrafter"/>
</dbReference>
<protein>
    <recommendedName>
        <fullName evidence="8">Prolyl 4-hydroxylase alpha subunit domain-containing protein</fullName>
    </recommendedName>
</protein>
<dbReference type="PANTHER" id="PTHR10869:SF226">
    <property type="entry name" value="PROLYL 4-HYDROXYLASE ALPHA SUBUNIT DOMAIN-CONTAINING PROTEIN"/>
    <property type="match status" value="1"/>
</dbReference>
<dbReference type="PANTHER" id="PTHR10869">
    <property type="entry name" value="PROLYL 4-HYDROXYLASE ALPHA SUBUNIT"/>
    <property type="match status" value="1"/>
</dbReference>
<evidence type="ECO:0000259" key="8">
    <source>
        <dbReference type="SMART" id="SM00702"/>
    </source>
</evidence>
<name>A0A9W7BMF1_9STRA</name>
<dbReference type="GO" id="GO:0005506">
    <property type="term" value="F:iron ion binding"/>
    <property type="evidence" value="ECO:0007669"/>
    <property type="project" value="InterPro"/>
</dbReference>
<evidence type="ECO:0000256" key="2">
    <source>
        <dbReference type="ARBA" id="ARBA00022723"/>
    </source>
</evidence>
<proteinExistence type="predicted"/>
<evidence type="ECO:0000313" key="10">
    <source>
        <dbReference type="Proteomes" id="UP001165085"/>
    </source>
</evidence>
<dbReference type="OrthoDB" id="420380at2759"/>
<keyword evidence="6" id="KW-0472">Membrane</keyword>
<keyword evidence="4" id="KW-0560">Oxidoreductase</keyword>
<evidence type="ECO:0000256" key="6">
    <source>
        <dbReference type="SAM" id="Phobius"/>
    </source>
</evidence>
<evidence type="ECO:0000256" key="5">
    <source>
        <dbReference type="ARBA" id="ARBA00023004"/>
    </source>
</evidence>
<dbReference type="Pfam" id="PF13640">
    <property type="entry name" value="2OG-FeII_Oxy_3"/>
    <property type="match status" value="1"/>
</dbReference>
<evidence type="ECO:0000256" key="1">
    <source>
        <dbReference type="ARBA" id="ARBA00001961"/>
    </source>
</evidence>
<comment type="cofactor">
    <cofactor evidence="1">
        <name>L-ascorbate</name>
        <dbReference type="ChEBI" id="CHEBI:38290"/>
    </cofactor>
</comment>
<dbReference type="InterPro" id="IPR006620">
    <property type="entry name" value="Pro_4_hyd_alph"/>
</dbReference>
<dbReference type="SMART" id="SM00702">
    <property type="entry name" value="P4Hc"/>
    <property type="match status" value="1"/>
</dbReference>
<gene>
    <name evidence="9" type="ORF">TrST_g3657</name>
</gene>
<keyword evidence="6" id="KW-1133">Transmembrane helix</keyword>
<dbReference type="Gene3D" id="2.60.120.620">
    <property type="entry name" value="q2cbj1_9rhob like domain"/>
    <property type="match status" value="1"/>
</dbReference>
<evidence type="ECO:0000313" key="9">
    <source>
        <dbReference type="EMBL" id="GMH88870.1"/>
    </source>
</evidence>
<keyword evidence="3" id="KW-0223">Dioxygenase</keyword>